<feature type="domain" description="Cyclin N-terminal" evidence="3">
    <location>
        <begin position="72"/>
        <end position="159"/>
    </location>
</feature>
<dbReference type="InterPro" id="IPR006671">
    <property type="entry name" value="Cyclin_N"/>
</dbReference>
<protein>
    <recommendedName>
        <fullName evidence="2">B-like cyclin</fullName>
    </recommendedName>
</protein>
<sequence>MACPENNMHPQTESKKKAIAAIHEHLRPYKKRRSILHDLTTVSNNAVAAPEKSLLHFNKPVALLTKPCIYDDIYEYLRCMEVDPRPLPDYIEKVQCKDEVTASTGAILVGQFVEIFHGCQLGSDILHSCVAYIDLFLSLNNWTIDKMVLLGFSALVLAS</sequence>
<name>A0ABD1L621_9FABA</name>
<organism evidence="4 5">
    <name type="scientific">Flemingia macrophylla</name>
    <dbReference type="NCBI Taxonomy" id="520843"/>
    <lineage>
        <taxon>Eukaryota</taxon>
        <taxon>Viridiplantae</taxon>
        <taxon>Streptophyta</taxon>
        <taxon>Embryophyta</taxon>
        <taxon>Tracheophyta</taxon>
        <taxon>Spermatophyta</taxon>
        <taxon>Magnoliopsida</taxon>
        <taxon>eudicotyledons</taxon>
        <taxon>Gunneridae</taxon>
        <taxon>Pentapetalae</taxon>
        <taxon>rosids</taxon>
        <taxon>fabids</taxon>
        <taxon>Fabales</taxon>
        <taxon>Fabaceae</taxon>
        <taxon>Papilionoideae</taxon>
        <taxon>50 kb inversion clade</taxon>
        <taxon>NPAAA clade</taxon>
        <taxon>indigoferoid/millettioid clade</taxon>
        <taxon>Phaseoleae</taxon>
        <taxon>Flemingia</taxon>
    </lineage>
</organism>
<dbReference type="Pfam" id="PF00134">
    <property type="entry name" value="Cyclin_N"/>
    <property type="match status" value="1"/>
</dbReference>
<comment type="caution">
    <text evidence="4">The sequence shown here is derived from an EMBL/GenBank/DDBJ whole genome shotgun (WGS) entry which is preliminary data.</text>
</comment>
<dbReference type="SUPFAM" id="SSF47954">
    <property type="entry name" value="Cyclin-like"/>
    <property type="match status" value="1"/>
</dbReference>
<keyword evidence="5" id="KW-1185">Reference proteome</keyword>
<dbReference type="Proteomes" id="UP001603857">
    <property type="component" value="Unassembled WGS sequence"/>
</dbReference>
<evidence type="ECO:0000259" key="3">
    <source>
        <dbReference type="Pfam" id="PF00134"/>
    </source>
</evidence>
<dbReference type="InterPro" id="IPR036915">
    <property type="entry name" value="Cyclin-like_sf"/>
</dbReference>
<proteinExistence type="predicted"/>
<comment type="subunit">
    <text evidence="1">Interacts with the CDC2 protein kinase to form a serine/threonine kinase holoenzyme complex also known as maturation promoting factor (MPF). The cyclin subunit imparts substrate specificity to the complex.</text>
</comment>
<evidence type="ECO:0000256" key="1">
    <source>
        <dbReference type="ARBA" id="ARBA00011177"/>
    </source>
</evidence>
<evidence type="ECO:0000256" key="2">
    <source>
        <dbReference type="ARBA" id="ARBA00032263"/>
    </source>
</evidence>
<gene>
    <name evidence="4" type="ORF">Fmac_032361</name>
</gene>
<dbReference type="AlphaFoldDB" id="A0ABD1L621"/>
<accession>A0ABD1L621</accession>
<evidence type="ECO:0000313" key="4">
    <source>
        <dbReference type="EMBL" id="KAL2318485.1"/>
    </source>
</evidence>
<dbReference type="EMBL" id="JBGMDY010000011">
    <property type="protein sequence ID" value="KAL2318485.1"/>
    <property type="molecule type" value="Genomic_DNA"/>
</dbReference>
<evidence type="ECO:0000313" key="5">
    <source>
        <dbReference type="Proteomes" id="UP001603857"/>
    </source>
</evidence>
<dbReference type="Gene3D" id="1.10.472.10">
    <property type="entry name" value="Cyclin-like"/>
    <property type="match status" value="2"/>
</dbReference>
<reference evidence="4 5" key="1">
    <citation type="submission" date="2024-08" db="EMBL/GenBank/DDBJ databases">
        <title>Insights into the chromosomal genome structure of Flemingia macrophylla.</title>
        <authorList>
            <person name="Ding Y."/>
            <person name="Zhao Y."/>
            <person name="Bi W."/>
            <person name="Wu M."/>
            <person name="Zhao G."/>
            <person name="Gong Y."/>
            <person name="Li W."/>
            <person name="Zhang P."/>
        </authorList>
    </citation>
    <scope>NUCLEOTIDE SEQUENCE [LARGE SCALE GENOMIC DNA]</scope>
    <source>
        <strain evidence="4">DYQJB</strain>
        <tissue evidence="4">Leaf</tissue>
    </source>
</reference>